<evidence type="ECO:0000313" key="2">
    <source>
        <dbReference type="EMBL" id="GBP27720.1"/>
    </source>
</evidence>
<proteinExistence type="predicted"/>
<name>A0A4C1UNG5_EUMVA</name>
<organism evidence="2 3">
    <name type="scientific">Eumeta variegata</name>
    <name type="common">Bagworm moth</name>
    <name type="synonym">Eumeta japonica</name>
    <dbReference type="NCBI Taxonomy" id="151549"/>
    <lineage>
        <taxon>Eukaryota</taxon>
        <taxon>Metazoa</taxon>
        <taxon>Ecdysozoa</taxon>
        <taxon>Arthropoda</taxon>
        <taxon>Hexapoda</taxon>
        <taxon>Insecta</taxon>
        <taxon>Pterygota</taxon>
        <taxon>Neoptera</taxon>
        <taxon>Endopterygota</taxon>
        <taxon>Lepidoptera</taxon>
        <taxon>Glossata</taxon>
        <taxon>Ditrysia</taxon>
        <taxon>Tineoidea</taxon>
        <taxon>Psychidae</taxon>
        <taxon>Oiketicinae</taxon>
        <taxon>Eumeta</taxon>
    </lineage>
</organism>
<feature type="region of interest" description="Disordered" evidence="1">
    <location>
        <begin position="1"/>
        <end position="21"/>
    </location>
</feature>
<evidence type="ECO:0000313" key="3">
    <source>
        <dbReference type="Proteomes" id="UP000299102"/>
    </source>
</evidence>
<comment type="caution">
    <text evidence="2">The sequence shown here is derived from an EMBL/GenBank/DDBJ whole genome shotgun (WGS) entry which is preliminary data.</text>
</comment>
<dbReference type="EMBL" id="BGZK01000198">
    <property type="protein sequence ID" value="GBP27720.1"/>
    <property type="molecule type" value="Genomic_DNA"/>
</dbReference>
<sequence length="198" mass="22209">MHQGHSTKYAPSGESTSRKRPPACAFYGDISEKFYTETMTYSNPRGRRTCDPLLVQNALAGALCPGVYLHATIRTYLTLKRTVLDIDYFTISRYRPAYRAWESTPQPRRFVGHPCSTDTNASIVVTLQPYRHGNSSWGNKYIKYLNYSESEFGALKTEGGSAIGIRIEGEIADESKTGAIQKRKCLFYFHVGEAEGIS</sequence>
<keyword evidence="3" id="KW-1185">Reference proteome</keyword>
<protein>
    <submittedName>
        <fullName evidence="2">Uncharacterized protein</fullName>
    </submittedName>
</protein>
<gene>
    <name evidence="2" type="ORF">EVAR_82768_1</name>
</gene>
<evidence type="ECO:0000256" key="1">
    <source>
        <dbReference type="SAM" id="MobiDB-lite"/>
    </source>
</evidence>
<accession>A0A4C1UNG5</accession>
<dbReference type="Proteomes" id="UP000299102">
    <property type="component" value="Unassembled WGS sequence"/>
</dbReference>
<reference evidence="2 3" key="1">
    <citation type="journal article" date="2019" name="Commun. Biol.">
        <title>The bagworm genome reveals a unique fibroin gene that provides high tensile strength.</title>
        <authorList>
            <person name="Kono N."/>
            <person name="Nakamura H."/>
            <person name="Ohtoshi R."/>
            <person name="Tomita M."/>
            <person name="Numata K."/>
            <person name="Arakawa K."/>
        </authorList>
    </citation>
    <scope>NUCLEOTIDE SEQUENCE [LARGE SCALE GENOMIC DNA]</scope>
</reference>
<dbReference type="AlphaFoldDB" id="A0A4C1UNG5"/>